<dbReference type="AlphaFoldDB" id="A0A0F8Y648"/>
<dbReference type="EMBL" id="LAZR01068430">
    <property type="protein sequence ID" value="KKK49649.1"/>
    <property type="molecule type" value="Genomic_DNA"/>
</dbReference>
<proteinExistence type="predicted"/>
<protein>
    <submittedName>
        <fullName evidence="1">Uncharacterized protein</fullName>
    </submittedName>
</protein>
<organism evidence="1">
    <name type="scientific">marine sediment metagenome</name>
    <dbReference type="NCBI Taxonomy" id="412755"/>
    <lineage>
        <taxon>unclassified sequences</taxon>
        <taxon>metagenomes</taxon>
        <taxon>ecological metagenomes</taxon>
    </lineage>
</organism>
<comment type="caution">
    <text evidence="1">The sequence shown here is derived from an EMBL/GenBank/DDBJ whole genome shotgun (WGS) entry which is preliminary data.</text>
</comment>
<name>A0A0F8Y648_9ZZZZ</name>
<evidence type="ECO:0000313" key="1">
    <source>
        <dbReference type="EMBL" id="KKK49649.1"/>
    </source>
</evidence>
<sequence length="50" mass="6115">MAIVPIRYETMKRKEIKTKYAKVLRRLHTCRPCDKPDLKRLLNYYYGLLD</sequence>
<gene>
    <name evidence="1" type="ORF">LCGC14_3132960</name>
</gene>
<accession>A0A0F8Y648</accession>
<feature type="non-terminal residue" evidence="1">
    <location>
        <position position="50"/>
    </location>
</feature>
<reference evidence="1" key="1">
    <citation type="journal article" date="2015" name="Nature">
        <title>Complex archaea that bridge the gap between prokaryotes and eukaryotes.</title>
        <authorList>
            <person name="Spang A."/>
            <person name="Saw J.H."/>
            <person name="Jorgensen S.L."/>
            <person name="Zaremba-Niedzwiedzka K."/>
            <person name="Martijn J."/>
            <person name="Lind A.E."/>
            <person name="van Eijk R."/>
            <person name="Schleper C."/>
            <person name="Guy L."/>
            <person name="Ettema T.J."/>
        </authorList>
    </citation>
    <scope>NUCLEOTIDE SEQUENCE</scope>
</reference>